<reference evidence="2 3" key="2">
    <citation type="journal article" date="2016" name="Genome Announc.">
        <title>Draft Genome Sequence of a Versatile Hydrocarbon-Degrading Bacterium, Rhodococcus pyridinivorans Strain KG-16, Collected from Oil Fields in India.</title>
        <authorList>
            <person name="Aggarwal R.K."/>
            <person name="Dawar C."/>
            <person name="Phanindranath R."/>
            <person name="Mutnuri L."/>
            <person name="Dayal A.M."/>
        </authorList>
    </citation>
    <scope>NUCLEOTIDE SEQUENCE [LARGE SCALE GENOMIC DNA]</scope>
    <source>
        <strain evidence="2 3">KG-16</strain>
    </source>
</reference>
<evidence type="ECO:0000313" key="2">
    <source>
        <dbReference type="EMBL" id="KSZ59680.1"/>
    </source>
</evidence>
<dbReference type="EMBL" id="AZXY01000002">
    <property type="protein sequence ID" value="KSZ59680.1"/>
    <property type="molecule type" value="Genomic_DNA"/>
</dbReference>
<dbReference type="PATRIC" id="fig|1441730.3.peg.1218"/>
<feature type="compositionally biased region" description="Pro residues" evidence="1">
    <location>
        <begin position="82"/>
        <end position="100"/>
    </location>
</feature>
<sequence>MLAFNNFDNSAADVMSPTEVKVNDHEDRITKAEADITKTKERVEHVEQKTEENTQAIAQTNERVTVVERQVETVREQVPAPSAAPTPAPQPAQAPAPTPQLNPRKVVAVAAEEQINRYGEHSGWTCRYTLEGGQVIVNVQPDACYVIGHVISAEMASLHRVR</sequence>
<feature type="compositionally biased region" description="Basic and acidic residues" evidence="1">
    <location>
        <begin position="31"/>
        <end position="52"/>
    </location>
</feature>
<feature type="region of interest" description="Disordered" evidence="1">
    <location>
        <begin position="74"/>
        <end position="102"/>
    </location>
</feature>
<accession>A0A0V9UNW1</accession>
<proteinExistence type="predicted"/>
<feature type="region of interest" description="Disordered" evidence="1">
    <location>
        <begin position="31"/>
        <end position="60"/>
    </location>
</feature>
<dbReference type="SUPFAM" id="SSF57997">
    <property type="entry name" value="Tropomyosin"/>
    <property type="match status" value="1"/>
</dbReference>
<reference evidence="3" key="1">
    <citation type="submission" date="2015-01" db="EMBL/GenBank/DDBJ databases">
        <title>Draft genome sequence of Rhodococcus pyridinivorans strain KG-16, a hydrocarbon-degrading bacterium.</title>
        <authorList>
            <person name="Aggarwal R.K."/>
            <person name="Dawar C."/>
        </authorList>
    </citation>
    <scope>NUCLEOTIDE SEQUENCE [LARGE SCALE GENOMIC DNA]</scope>
    <source>
        <strain evidence="3">KG-16</strain>
    </source>
</reference>
<gene>
    <name evidence="2" type="ORF">Z045_05805</name>
</gene>
<evidence type="ECO:0000313" key="3">
    <source>
        <dbReference type="Proteomes" id="UP000053060"/>
    </source>
</evidence>
<protein>
    <submittedName>
        <fullName evidence="2">Uncharacterized protein</fullName>
    </submittedName>
</protein>
<dbReference type="Gene3D" id="1.20.5.340">
    <property type="match status" value="1"/>
</dbReference>
<name>A0A0V9UNW1_9NOCA</name>
<dbReference type="AlphaFoldDB" id="A0A0V9UNW1"/>
<dbReference type="Proteomes" id="UP000053060">
    <property type="component" value="Unassembled WGS sequence"/>
</dbReference>
<comment type="caution">
    <text evidence="2">The sequence shown here is derived from an EMBL/GenBank/DDBJ whole genome shotgun (WGS) entry which is preliminary data.</text>
</comment>
<organism evidence="2 3">
    <name type="scientific">Rhodococcus pyridinivorans KG-16</name>
    <dbReference type="NCBI Taxonomy" id="1441730"/>
    <lineage>
        <taxon>Bacteria</taxon>
        <taxon>Bacillati</taxon>
        <taxon>Actinomycetota</taxon>
        <taxon>Actinomycetes</taxon>
        <taxon>Mycobacteriales</taxon>
        <taxon>Nocardiaceae</taxon>
        <taxon>Rhodococcus</taxon>
    </lineage>
</organism>
<evidence type="ECO:0000256" key="1">
    <source>
        <dbReference type="SAM" id="MobiDB-lite"/>
    </source>
</evidence>